<feature type="domain" description="SPFH" evidence="2">
    <location>
        <begin position="20"/>
        <end position="218"/>
    </location>
</feature>
<reference evidence="3 4" key="1">
    <citation type="submission" date="2019-03" db="EMBL/GenBank/DDBJ databases">
        <title>Draft genome of Massilia hortus sp. nov., a novel bacterial species of the Oxalobacteraceae family.</title>
        <authorList>
            <person name="Peta V."/>
            <person name="Raths R."/>
            <person name="Bucking H."/>
        </authorList>
    </citation>
    <scope>NUCLEOTIDE SEQUENCE [LARGE SCALE GENOMIC DNA]</scope>
    <source>
        <strain evidence="3 4">ONC3</strain>
    </source>
</reference>
<dbReference type="SUPFAM" id="SSF117892">
    <property type="entry name" value="Band 7/SPFH domain"/>
    <property type="match status" value="1"/>
</dbReference>
<dbReference type="OrthoDB" id="9764015at2"/>
<comment type="caution">
    <text evidence="3">The sequence shown here is derived from an EMBL/GenBank/DDBJ whole genome shotgun (WGS) entry which is preliminary data.</text>
</comment>
<evidence type="ECO:0000313" key="4">
    <source>
        <dbReference type="Proteomes" id="UP000297258"/>
    </source>
</evidence>
<evidence type="ECO:0000313" key="3">
    <source>
        <dbReference type="EMBL" id="TFW34561.1"/>
    </source>
</evidence>
<sequence length="347" mass="37723">MAIIDRVKWDGSPNLLAWKYPSQELSTWTQLIVNESQEAFVVRGGVYDGPFGAGRHTLSTENLPLLRELIGIPFGGTSPFSAEVWFVNKVTNLDIRWGTPDPIQLEDPRYKIMVPVRAFGQYGIRIEEAKRFLLKLVGTLPGFDTDTLSDYFRGVFITRIKTGIANAIVHNGQSVLEVSTQLDLLSDMLKNSLTPEVAEYGVSLSQFNIHSINVPEEDAAVKTLKAALAKRAEMGIVGYNYQQERSFDVMQTAAANEGSAGTLMGAGLGLGAGVGLAPAMGQTFSQITQQIQPTATPAPAPEPPRPAAPAISPSERIQLLRDLGELHTQGILSDAEFDSEKRRILGS</sequence>
<dbReference type="InterPro" id="IPR036013">
    <property type="entry name" value="Band_7/SPFH_dom_sf"/>
</dbReference>
<dbReference type="RefSeq" id="WP_135188426.1">
    <property type="nucleotide sequence ID" value="NZ_SPUM01000024.1"/>
</dbReference>
<protein>
    <submittedName>
        <fullName evidence="3">SPFH domain-containing protein</fullName>
    </submittedName>
</protein>
<evidence type="ECO:0000256" key="1">
    <source>
        <dbReference type="SAM" id="MobiDB-lite"/>
    </source>
</evidence>
<dbReference type="EMBL" id="SPUM01000024">
    <property type="protein sequence ID" value="TFW34561.1"/>
    <property type="molecule type" value="Genomic_DNA"/>
</dbReference>
<dbReference type="CDD" id="cd03408">
    <property type="entry name" value="SPFH_like_u1"/>
    <property type="match status" value="1"/>
</dbReference>
<name>A0A4Y9T7H4_9BURK</name>
<keyword evidence="4" id="KW-1185">Reference proteome</keyword>
<proteinExistence type="predicted"/>
<feature type="compositionally biased region" description="Pro residues" evidence="1">
    <location>
        <begin position="296"/>
        <end position="307"/>
    </location>
</feature>
<dbReference type="Pfam" id="PF13421">
    <property type="entry name" value="Band_7_1"/>
    <property type="match status" value="1"/>
</dbReference>
<evidence type="ECO:0000259" key="2">
    <source>
        <dbReference type="Pfam" id="PF13421"/>
    </source>
</evidence>
<accession>A0A4Y9T7H4</accession>
<organism evidence="3 4">
    <name type="scientific">Massilia horti</name>
    <dbReference type="NCBI Taxonomy" id="2562153"/>
    <lineage>
        <taxon>Bacteria</taxon>
        <taxon>Pseudomonadati</taxon>
        <taxon>Pseudomonadota</taxon>
        <taxon>Betaproteobacteria</taxon>
        <taxon>Burkholderiales</taxon>
        <taxon>Oxalobacteraceae</taxon>
        <taxon>Telluria group</taxon>
        <taxon>Massilia</taxon>
    </lineage>
</organism>
<gene>
    <name evidence="3" type="ORF">E4O92_03810</name>
</gene>
<dbReference type="InterPro" id="IPR033880">
    <property type="entry name" value="SPFH_YdjI"/>
</dbReference>
<feature type="region of interest" description="Disordered" evidence="1">
    <location>
        <begin position="290"/>
        <end position="314"/>
    </location>
</feature>
<dbReference type="Proteomes" id="UP000297258">
    <property type="component" value="Unassembled WGS sequence"/>
</dbReference>
<dbReference type="PANTHER" id="PTHR37826">
    <property type="entry name" value="FLOTILLIN BAND_7_5 DOMAIN PROTEIN"/>
    <property type="match status" value="1"/>
</dbReference>
<dbReference type="AlphaFoldDB" id="A0A4Y9T7H4"/>
<dbReference type="PANTHER" id="PTHR37826:SF2">
    <property type="entry name" value="ZINC-RIBBON DOMAIN-CONTAINING PROTEIN"/>
    <property type="match status" value="1"/>
</dbReference>